<dbReference type="AlphaFoldDB" id="A0A699ZAN4"/>
<name>A0A699ZAN4_HAELA</name>
<dbReference type="InterPro" id="IPR011989">
    <property type="entry name" value="ARM-like"/>
</dbReference>
<feature type="non-terminal residue" evidence="1">
    <location>
        <position position="76"/>
    </location>
</feature>
<comment type="caution">
    <text evidence="1">The sequence shown here is derived from an EMBL/GenBank/DDBJ whole genome shotgun (WGS) entry which is preliminary data.</text>
</comment>
<dbReference type="Gene3D" id="1.25.10.10">
    <property type="entry name" value="Leucine-rich Repeat Variant"/>
    <property type="match status" value="1"/>
</dbReference>
<organism evidence="1 2">
    <name type="scientific">Haematococcus lacustris</name>
    <name type="common">Green alga</name>
    <name type="synonym">Haematococcus pluvialis</name>
    <dbReference type="NCBI Taxonomy" id="44745"/>
    <lineage>
        <taxon>Eukaryota</taxon>
        <taxon>Viridiplantae</taxon>
        <taxon>Chlorophyta</taxon>
        <taxon>core chlorophytes</taxon>
        <taxon>Chlorophyceae</taxon>
        <taxon>CS clade</taxon>
        <taxon>Chlamydomonadales</taxon>
        <taxon>Haematococcaceae</taxon>
        <taxon>Haematococcus</taxon>
    </lineage>
</organism>
<protein>
    <submittedName>
        <fullName evidence="1">Uncharacterized protein</fullName>
    </submittedName>
</protein>
<feature type="non-terminal residue" evidence="1">
    <location>
        <position position="1"/>
    </location>
</feature>
<evidence type="ECO:0000313" key="2">
    <source>
        <dbReference type="Proteomes" id="UP000485058"/>
    </source>
</evidence>
<keyword evidence="2" id="KW-1185">Reference proteome</keyword>
<gene>
    <name evidence="1" type="ORF">HaLaN_12239</name>
</gene>
<evidence type="ECO:0000313" key="1">
    <source>
        <dbReference type="EMBL" id="GFH15914.1"/>
    </source>
</evidence>
<accession>A0A699ZAN4</accession>
<dbReference type="EMBL" id="BLLF01000920">
    <property type="protein sequence ID" value="GFH15914.1"/>
    <property type="molecule type" value="Genomic_DNA"/>
</dbReference>
<dbReference type="Proteomes" id="UP000485058">
    <property type="component" value="Unassembled WGS sequence"/>
</dbReference>
<reference evidence="1 2" key="1">
    <citation type="submission" date="2020-02" db="EMBL/GenBank/DDBJ databases">
        <title>Draft genome sequence of Haematococcus lacustris strain NIES-144.</title>
        <authorList>
            <person name="Morimoto D."/>
            <person name="Nakagawa S."/>
            <person name="Yoshida T."/>
            <person name="Sawayama S."/>
        </authorList>
    </citation>
    <scope>NUCLEOTIDE SEQUENCE [LARGE SCALE GENOMIC DNA]</scope>
    <source>
        <strain evidence="1 2">NIES-144</strain>
    </source>
</reference>
<proteinExistence type="predicted"/>
<sequence>MWSWPATSGQIKSHLTALMEMVGEEPAGKTAVAAAGGLHLLCEQLARAAPGTEEAWGAASALHALVRGDPHNQLTL</sequence>